<accession>A0ABW8UUZ9</accession>
<proteinExistence type="predicted"/>
<dbReference type="Proteomes" id="UP001627408">
    <property type="component" value="Unassembled WGS sequence"/>
</dbReference>
<gene>
    <name evidence="2" type="ORF">ACERZ8_06220</name>
</gene>
<sequence>MISRAALLFFLLACPALAQQVSVRSGAHDSFTRIVLDVPANTTWDVEQDETGASVTLDGHEDGFNTSTVFDRINRSFVSSVSADRSSIRINYSCDCSARVFNAGARMVVVDISADIASVGAGRVDASSLDFVGATTLRFEPIERDKPALPDKAKTVMLNELPVRQNRLEPSFLRQLPAQEFDAPENASRLKQARNQITQQIGNAATRGILSPVGSQIDLMNKQTQPQIDTRVFDSSAVPVPESTTTTKTATNLRVTSSSDVLPNINAGVAAALDAGIACIAPTDLAVQDWGNGASLSSQIADLRSGLYGEFDELNKDTAVQLARTYLHFGFGAEARQTISLDPDLAKFHAALLVIADIMEYGFSPNPEPLSDYFECDSDVALWAILSSQTLPSTKVINTDAALRTVSALPMHLRSFLAPELSKRLLEYGDADSASAALRSLERSKQKLGPSANLAKADLELARSDNSQAQVRLAEVVTSNTEQSAEALIRFVDSHLAEDAEIDENVATLVEAYALEMRDDPIGTELRRTHVLALGKSGQFEAAFDALSQVRERNLERGDDTLRSSVLDLLTLNASDVEFLEYTFAQIGNSPETLSPRTRFQLAERLNQLGFPREAETVLNSGEGYSNSSRTALLKAEISLSLDRPYEALAHLFGQESEDASLLRARAEARAGDFSGAHSIYSALDNTADSDRAAWLSQEWSVLVEEVTPVFGPMVAVAQSVLPNDPKTEGMLERAGTTISESETARSAIEDLLAASELPLQSEQ</sequence>
<keyword evidence="3" id="KW-1185">Reference proteome</keyword>
<name>A0ABW8UUZ9_9RHOB</name>
<protein>
    <recommendedName>
        <fullName evidence="4">Secreted protein</fullName>
    </recommendedName>
</protein>
<evidence type="ECO:0000313" key="3">
    <source>
        <dbReference type="Proteomes" id="UP001627408"/>
    </source>
</evidence>
<feature type="signal peptide" evidence="1">
    <location>
        <begin position="1"/>
        <end position="18"/>
    </location>
</feature>
<evidence type="ECO:0000313" key="2">
    <source>
        <dbReference type="EMBL" id="MFL4469482.1"/>
    </source>
</evidence>
<feature type="chain" id="PRO_5045734784" description="Secreted protein" evidence="1">
    <location>
        <begin position="19"/>
        <end position="764"/>
    </location>
</feature>
<organism evidence="2 3">
    <name type="scientific">Tateyamaria armeniaca</name>
    <dbReference type="NCBI Taxonomy" id="2518930"/>
    <lineage>
        <taxon>Bacteria</taxon>
        <taxon>Pseudomonadati</taxon>
        <taxon>Pseudomonadota</taxon>
        <taxon>Alphaproteobacteria</taxon>
        <taxon>Rhodobacterales</taxon>
        <taxon>Roseobacteraceae</taxon>
        <taxon>Tateyamaria</taxon>
    </lineage>
</organism>
<keyword evidence="1" id="KW-0732">Signal</keyword>
<comment type="caution">
    <text evidence="2">The sequence shown here is derived from an EMBL/GenBank/DDBJ whole genome shotgun (WGS) entry which is preliminary data.</text>
</comment>
<dbReference type="EMBL" id="JBHDIY010000002">
    <property type="protein sequence ID" value="MFL4469482.1"/>
    <property type="molecule type" value="Genomic_DNA"/>
</dbReference>
<evidence type="ECO:0000256" key="1">
    <source>
        <dbReference type="SAM" id="SignalP"/>
    </source>
</evidence>
<evidence type="ECO:0008006" key="4">
    <source>
        <dbReference type="Google" id="ProtNLM"/>
    </source>
</evidence>
<dbReference type="RefSeq" id="WP_407591326.1">
    <property type="nucleotide sequence ID" value="NZ_JBHDIY010000002.1"/>
</dbReference>
<reference evidence="2 3" key="1">
    <citation type="submission" date="2024-08" db="EMBL/GenBank/DDBJ databases">
        <title>Tateyamaria sp. nov., isolated from marine algae.</title>
        <authorList>
            <person name="Choi B.J."/>
            <person name="Kim J.M."/>
            <person name="Lee J.K."/>
            <person name="Choi D.G."/>
            <person name="Bayburt H."/>
            <person name="Baek J.H."/>
            <person name="Han D.M."/>
            <person name="Jeon C.O."/>
        </authorList>
    </citation>
    <scope>NUCLEOTIDE SEQUENCE [LARGE SCALE GENOMIC DNA]</scope>
    <source>
        <strain evidence="2 3">KMU-156</strain>
    </source>
</reference>